<dbReference type="InterPro" id="IPR008585">
    <property type="entry name" value="Gamma_PGA_hydro"/>
</dbReference>
<keyword evidence="2" id="KW-1185">Reference proteome</keyword>
<dbReference type="EMBL" id="KQ964497">
    <property type="protein sequence ID" value="KXN70643.1"/>
    <property type="molecule type" value="Genomic_DNA"/>
</dbReference>
<gene>
    <name evidence="1" type="ORF">CONCODRAFT_6810</name>
</gene>
<sequence length="268" mass="30129">MKLINTIFSISTLFAFTDYFEYVKDMYPQLKIGKDLDITEAILPIQPSQVNEIDGVQILSIAAHGDKKGNVSDNPYFGDGSKCKSFGKEPVKECDSEKVCYPNAAHVTSENFMTEKLSKILKDRYPVSFHGHRDRYDKNGKLVHVIIGGLSNQKFKLAEAYHDLNGGSISVAVCKDAKNCRVDGSHITGLSTKNFVNRGKNGCGMQIELSLTFTNSTLINEAHWDSLIRSITKTLPGNEGEICQPKNYIYLIKYFAIRHFNKYFYTIS</sequence>
<organism evidence="1 2">
    <name type="scientific">Conidiobolus coronatus (strain ATCC 28846 / CBS 209.66 / NRRL 28638)</name>
    <name type="common">Delacroixia coronata</name>
    <dbReference type="NCBI Taxonomy" id="796925"/>
    <lineage>
        <taxon>Eukaryota</taxon>
        <taxon>Fungi</taxon>
        <taxon>Fungi incertae sedis</taxon>
        <taxon>Zoopagomycota</taxon>
        <taxon>Entomophthoromycotina</taxon>
        <taxon>Entomophthoromycetes</taxon>
        <taxon>Entomophthorales</taxon>
        <taxon>Ancylistaceae</taxon>
        <taxon>Conidiobolus</taxon>
    </lineage>
</organism>
<dbReference type="Proteomes" id="UP000070444">
    <property type="component" value="Unassembled WGS sequence"/>
</dbReference>
<evidence type="ECO:0000313" key="1">
    <source>
        <dbReference type="EMBL" id="KXN70643.1"/>
    </source>
</evidence>
<protein>
    <submittedName>
        <fullName evidence="1">Uncharacterized protein</fullName>
    </submittedName>
</protein>
<dbReference type="Pfam" id="PF05908">
    <property type="entry name" value="Gamma_PGA_hydro"/>
    <property type="match status" value="1"/>
</dbReference>
<evidence type="ECO:0000313" key="2">
    <source>
        <dbReference type="Proteomes" id="UP000070444"/>
    </source>
</evidence>
<accession>A0A137P6K0</accession>
<dbReference type="Gene3D" id="3.40.630.100">
    <property type="entry name" value="Poly-gamma-glutamate hydrolase, zinc-binding motif"/>
    <property type="match status" value="1"/>
</dbReference>
<dbReference type="InterPro" id="IPR038128">
    <property type="entry name" value="Gamma_PGA_hydro_sf"/>
</dbReference>
<reference evidence="1 2" key="1">
    <citation type="journal article" date="2015" name="Genome Biol. Evol.">
        <title>Phylogenomic analyses indicate that early fungi evolved digesting cell walls of algal ancestors of land plants.</title>
        <authorList>
            <person name="Chang Y."/>
            <person name="Wang S."/>
            <person name="Sekimoto S."/>
            <person name="Aerts A.L."/>
            <person name="Choi C."/>
            <person name="Clum A."/>
            <person name="LaButti K.M."/>
            <person name="Lindquist E.A."/>
            <person name="Yee Ngan C."/>
            <person name="Ohm R.A."/>
            <person name="Salamov A.A."/>
            <person name="Grigoriev I.V."/>
            <person name="Spatafora J.W."/>
            <person name="Berbee M.L."/>
        </authorList>
    </citation>
    <scope>NUCLEOTIDE SEQUENCE [LARGE SCALE GENOMIC DNA]</scope>
    <source>
        <strain evidence="1 2">NRRL 28638</strain>
    </source>
</reference>
<proteinExistence type="predicted"/>
<name>A0A137P6K0_CONC2</name>
<dbReference type="AlphaFoldDB" id="A0A137P6K0"/>